<name>A0A1L5NPM4_9HYPH</name>
<geneLocation type="plasmid" evidence="3">
    <name>prgalie4872a</name>
</geneLocation>
<dbReference type="Proteomes" id="UP000184749">
    <property type="component" value="Plasmid pRgalIE4872a"/>
</dbReference>
<feature type="region of interest" description="Disordered" evidence="1">
    <location>
        <begin position="148"/>
        <end position="171"/>
    </location>
</feature>
<evidence type="ECO:0000313" key="3">
    <source>
        <dbReference type="Proteomes" id="UP000184749"/>
    </source>
</evidence>
<organism evidence="2 3">
    <name type="scientific">Rhizobium gallicum</name>
    <dbReference type="NCBI Taxonomy" id="56730"/>
    <lineage>
        <taxon>Bacteria</taxon>
        <taxon>Pseudomonadati</taxon>
        <taxon>Pseudomonadota</taxon>
        <taxon>Alphaproteobacteria</taxon>
        <taxon>Hyphomicrobiales</taxon>
        <taxon>Rhizobiaceae</taxon>
        <taxon>Rhizobium/Agrobacterium group</taxon>
        <taxon>Rhizobium</taxon>
    </lineage>
</organism>
<evidence type="ECO:0000313" key="2">
    <source>
        <dbReference type="EMBL" id="APO69779.1"/>
    </source>
</evidence>
<sequence length="171" mass="18899">MEGSQETLCCSARNERIALRGRKVSESRCGKTIEAKPVFDQTCLIEPAKDVAPAVVGGIWQWRSVPRRLPGRCIDRSAVLSTCPNPNLAEPPQQGGRCVAQSPRYRRALPGGSMRRQPKPFIVEIKPSRKLKPIDRKTSIWGKLDLMADRDAPTATDGRELPAAGEANDRR</sequence>
<reference evidence="2 3" key="1">
    <citation type="submission" date="2016-09" db="EMBL/GenBank/DDBJ databases">
        <title>The complete genome sequences of Rhizobium gallicum, symbiovars gallicum and phaseoli, symbionts associated to common bean (Phaseolus vulgaris).</title>
        <authorList>
            <person name="Bustos P."/>
            <person name="Santamaria R.I."/>
            <person name="Perez-Carrascal O.M."/>
            <person name="Juarez S."/>
            <person name="Lozano L."/>
            <person name="Martinez-Flores I."/>
            <person name="Martinez-Romero E."/>
            <person name="Cevallos M."/>
            <person name="Romero D."/>
            <person name="Davila G."/>
            <person name="Gonzalez V."/>
        </authorList>
    </citation>
    <scope>NUCLEOTIDE SEQUENCE [LARGE SCALE GENOMIC DNA]</scope>
    <source>
        <strain evidence="2 3">IE4872</strain>
        <plasmid evidence="3">prgalie4872a</plasmid>
    </source>
</reference>
<dbReference type="EMBL" id="CP017102">
    <property type="protein sequence ID" value="APO69779.1"/>
    <property type="molecule type" value="Genomic_DNA"/>
</dbReference>
<feature type="compositionally biased region" description="Basic and acidic residues" evidence="1">
    <location>
        <begin position="148"/>
        <end position="160"/>
    </location>
</feature>
<gene>
    <name evidence="2" type="ORF">IE4872_PA00030</name>
</gene>
<protein>
    <submittedName>
        <fullName evidence="2">Uncharacterized protein</fullName>
    </submittedName>
</protein>
<keyword evidence="2" id="KW-0614">Plasmid</keyword>
<dbReference type="AlphaFoldDB" id="A0A1L5NPM4"/>
<accession>A0A1L5NPM4</accession>
<proteinExistence type="predicted"/>
<evidence type="ECO:0000256" key="1">
    <source>
        <dbReference type="SAM" id="MobiDB-lite"/>
    </source>
</evidence>